<reference evidence="1" key="1">
    <citation type="journal article" date="2015" name="Nature">
        <title>Complex archaea that bridge the gap between prokaryotes and eukaryotes.</title>
        <authorList>
            <person name="Spang A."/>
            <person name="Saw J.H."/>
            <person name="Jorgensen S.L."/>
            <person name="Zaremba-Niedzwiedzka K."/>
            <person name="Martijn J."/>
            <person name="Lind A.E."/>
            <person name="van Eijk R."/>
            <person name="Schleper C."/>
            <person name="Guy L."/>
            <person name="Ettema T.J."/>
        </authorList>
    </citation>
    <scope>NUCLEOTIDE SEQUENCE</scope>
</reference>
<proteinExistence type="predicted"/>
<feature type="non-terminal residue" evidence="1">
    <location>
        <position position="127"/>
    </location>
</feature>
<accession>A0A0F9AAQ0</accession>
<dbReference type="Pfam" id="PF13479">
    <property type="entry name" value="AAA_24"/>
    <property type="match status" value="1"/>
</dbReference>
<gene>
    <name evidence="1" type="ORF">LCGC14_2872390</name>
</gene>
<dbReference type="AlphaFoldDB" id="A0A0F9AAQ0"/>
<sequence length="127" mass="14272">MKISDIKIDLPTEPIPPKTINPRKFLMYGNPKSGKTNVAAGLPNNLIVDFEGGTDYIETLKFPCTSWQMAKALLMKLRKGHTYEYITLDTVSSLEEILVPYATTIYMKAPSRARSFNPVTDNILHLP</sequence>
<dbReference type="EMBL" id="LAZR01055805">
    <property type="protein sequence ID" value="KKK75569.1"/>
    <property type="molecule type" value="Genomic_DNA"/>
</dbReference>
<protein>
    <submittedName>
        <fullName evidence="1">Uncharacterized protein</fullName>
    </submittedName>
</protein>
<organism evidence="1">
    <name type="scientific">marine sediment metagenome</name>
    <dbReference type="NCBI Taxonomy" id="412755"/>
    <lineage>
        <taxon>unclassified sequences</taxon>
        <taxon>metagenomes</taxon>
        <taxon>ecological metagenomes</taxon>
    </lineage>
</organism>
<name>A0A0F9AAQ0_9ZZZZ</name>
<comment type="caution">
    <text evidence="1">The sequence shown here is derived from an EMBL/GenBank/DDBJ whole genome shotgun (WGS) entry which is preliminary data.</text>
</comment>
<evidence type="ECO:0000313" key="1">
    <source>
        <dbReference type="EMBL" id="KKK75569.1"/>
    </source>
</evidence>